<proteinExistence type="predicted"/>
<dbReference type="CDD" id="cd22191">
    <property type="entry name" value="DPBB_RlpA_EXP_N-like"/>
    <property type="match status" value="1"/>
</dbReference>
<evidence type="ECO:0000256" key="1">
    <source>
        <dbReference type="ARBA" id="ARBA00022729"/>
    </source>
</evidence>
<feature type="signal peptide" evidence="3">
    <location>
        <begin position="1"/>
        <end position="19"/>
    </location>
</feature>
<evidence type="ECO:0000256" key="3">
    <source>
        <dbReference type="SAM" id="SignalP"/>
    </source>
</evidence>
<dbReference type="PANTHER" id="PTHR31836:SF25">
    <property type="entry name" value="RLPA-LIKE PROTEIN DOUBLE-PSI BETA-BARREL DOMAIN-CONTAINING PROTEIN"/>
    <property type="match status" value="1"/>
</dbReference>
<protein>
    <recommendedName>
        <fullName evidence="4">RlpA-like protein double-psi beta-barrel domain-containing protein</fullName>
    </recommendedName>
</protein>
<evidence type="ECO:0000259" key="4">
    <source>
        <dbReference type="Pfam" id="PF03330"/>
    </source>
</evidence>
<dbReference type="Proteomes" id="UP000179920">
    <property type="component" value="Chromosome VII"/>
</dbReference>
<feature type="region of interest" description="Disordered" evidence="2">
    <location>
        <begin position="63"/>
        <end position="138"/>
    </location>
</feature>
<dbReference type="SUPFAM" id="SSF50685">
    <property type="entry name" value="Barwin-like endoglucanases"/>
    <property type="match status" value="1"/>
</dbReference>
<dbReference type="AlphaFoldDB" id="A0A1K0H7E2"/>
<feature type="chain" id="PRO_5009664660" description="RlpA-like protein double-psi beta-barrel domain-containing protein" evidence="3">
    <location>
        <begin position="20"/>
        <end position="228"/>
    </location>
</feature>
<reference evidence="6" key="1">
    <citation type="submission" date="2016-04" db="EMBL/GenBank/DDBJ databases">
        <authorList>
            <person name="Guldener U."/>
            <person name="Guldener U."/>
        </authorList>
    </citation>
    <scope>NUCLEOTIDE SEQUENCE [LARGE SCALE GENOMIC DNA]</scope>
    <source>
        <strain evidence="6">UB2112</strain>
    </source>
</reference>
<evidence type="ECO:0000256" key="2">
    <source>
        <dbReference type="SAM" id="MobiDB-lite"/>
    </source>
</evidence>
<feature type="compositionally biased region" description="Acidic residues" evidence="2">
    <location>
        <begin position="63"/>
        <end position="83"/>
    </location>
</feature>
<keyword evidence="1 3" id="KW-0732">Signal</keyword>
<dbReference type="InterPro" id="IPR036908">
    <property type="entry name" value="RlpA-like_sf"/>
</dbReference>
<dbReference type="PANTHER" id="PTHR31836">
    <property type="match status" value="1"/>
</dbReference>
<dbReference type="Gene3D" id="2.40.40.10">
    <property type="entry name" value="RlpA-like domain"/>
    <property type="match status" value="1"/>
</dbReference>
<sequence length="228" mass="24809">MRISILALYSCLIAAAASASISNTNNDFAESSLSALLERDASSPSSSSLTNLSFAKRAEEVVEEVVELDDDDDDDEDEDDPETSLESRARKHRHRKHHRSRKHRSSSSSSHRRSKHRKHHSSHSVSTSSSNNSGSFKGKGTFFKPNKGACGKRNTVNDYIVALSSDVYKGGKHCFGGVKVCYGGKCVSAKVVDLCPGCHRTSLDMSPSLFKALADPDLGVIDISWSFT</sequence>
<accession>A0A1K0H7E2</accession>
<dbReference type="Pfam" id="PF03330">
    <property type="entry name" value="DPBB_1"/>
    <property type="match status" value="1"/>
</dbReference>
<evidence type="ECO:0000313" key="5">
    <source>
        <dbReference type="EMBL" id="SAM82323.1"/>
    </source>
</evidence>
<dbReference type="OrthoDB" id="623670at2759"/>
<dbReference type="InterPro" id="IPR051477">
    <property type="entry name" value="Expansin_CellWall"/>
</dbReference>
<name>A0A1K0H7E2_9BASI</name>
<dbReference type="EMBL" id="LT558123">
    <property type="protein sequence ID" value="SAM82323.1"/>
    <property type="molecule type" value="Genomic_DNA"/>
</dbReference>
<dbReference type="InterPro" id="IPR009009">
    <property type="entry name" value="RlpA-like_DPBB"/>
</dbReference>
<gene>
    <name evidence="5" type="ORF">UBRO_04684</name>
</gene>
<organism evidence="5 6">
    <name type="scientific">Ustilago bromivora</name>
    <dbReference type="NCBI Taxonomy" id="307758"/>
    <lineage>
        <taxon>Eukaryota</taxon>
        <taxon>Fungi</taxon>
        <taxon>Dikarya</taxon>
        <taxon>Basidiomycota</taxon>
        <taxon>Ustilaginomycotina</taxon>
        <taxon>Ustilaginomycetes</taxon>
        <taxon>Ustilaginales</taxon>
        <taxon>Ustilaginaceae</taxon>
        <taxon>Ustilago</taxon>
    </lineage>
</organism>
<feature type="domain" description="RlpA-like protein double-psi beta-barrel" evidence="4">
    <location>
        <begin position="137"/>
        <end position="224"/>
    </location>
</feature>
<evidence type="ECO:0000313" key="6">
    <source>
        <dbReference type="Proteomes" id="UP000179920"/>
    </source>
</evidence>
<feature type="compositionally biased region" description="Basic residues" evidence="2">
    <location>
        <begin position="89"/>
        <end position="122"/>
    </location>
</feature>